<dbReference type="PROSITE" id="PS01047">
    <property type="entry name" value="HMA_1"/>
    <property type="match status" value="1"/>
</dbReference>
<dbReference type="Gene3D" id="3.30.70.100">
    <property type="match status" value="1"/>
</dbReference>
<sequence>MVRYPEKREKVLGLNRKKKKWVPVMLVLVLLTGISAFAFKDKFFRINLTDSSVATLRVDGLFCPACPPKVKAALEKIPGVISADVELSTERAIVQFDQEKVSPQVFAKTISELGNGGYRGTVLVVRKGIKQ</sequence>
<evidence type="ECO:0000259" key="3">
    <source>
        <dbReference type="PROSITE" id="PS50846"/>
    </source>
</evidence>
<evidence type="ECO:0000313" key="4">
    <source>
        <dbReference type="EMBL" id="OGL42470.1"/>
    </source>
</evidence>
<gene>
    <name evidence="4" type="ORF">A2042_09130</name>
</gene>
<comment type="caution">
    <text evidence="4">The sequence shown here is derived from an EMBL/GenBank/DDBJ whole genome shotgun (WGS) entry which is preliminary data.</text>
</comment>
<evidence type="ECO:0000256" key="1">
    <source>
        <dbReference type="ARBA" id="ARBA00022723"/>
    </source>
</evidence>
<organism evidence="4 5">
    <name type="scientific">Candidatus Schekmanbacteria bacterium GWA2_38_11</name>
    <dbReference type="NCBI Taxonomy" id="1817876"/>
    <lineage>
        <taxon>Bacteria</taxon>
        <taxon>Candidatus Schekmaniibacteriota</taxon>
    </lineage>
</organism>
<dbReference type="InterPro" id="IPR036163">
    <property type="entry name" value="HMA_dom_sf"/>
</dbReference>
<feature type="transmembrane region" description="Helical" evidence="2">
    <location>
        <begin position="21"/>
        <end position="39"/>
    </location>
</feature>
<evidence type="ECO:0000256" key="2">
    <source>
        <dbReference type="SAM" id="Phobius"/>
    </source>
</evidence>
<dbReference type="InterPro" id="IPR006121">
    <property type="entry name" value="HMA_dom"/>
</dbReference>
<dbReference type="SUPFAM" id="SSF55008">
    <property type="entry name" value="HMA, heavy metal-associated domain"/>
    <property type="match status" value="1"/>
</dbReference>
<keyword evidence="2" id="KW-0472">Membrane</keyword>
<keyword evidence="2" id="KW-0812">Transmembrane</keyword>
<dbReference type="PROSITE" id="PS50846">
    <property type="entry name" value="HMA_2"/>
    <property type="match status" value="1"/>
</dbReference>
<protein>
    <recommendedName>
        <fullName evidence="3">HMA domain-containing protein</fullName>
    </recommendedName>
</protein>
<dbReference type="CDD" id="cd00371">
    <property type="entry name" value="HMA"/>
    <property type="match status" value="1"/>
</dbReference>
<keyword evidence="1" id="KW-0479">Metal-binding</keyword>
<dbReference type="Proteomes" id="UP000178526">
    <property type="component" value="Unassembled WGS sequence"/>
</dbReference>
<name>A0A1F7RMB7_9BACT</name>
<proteinExistence type="predicted"/>
<dbReference type="EMBL" id="MGDB01000045">
    <property type="protein sequence ID" value="OGL42470.1"/>
    <property type="molecule type" value="Genomic_DNA"/>
</dbReference>
<dbReference type="InterPro" id="IPR017969">
    <property type="entry name" value="Heavy-metal-associated_CS"/>
</dbReference>
<accession>A0A1F7RMB7</accession>
<dbReference type="AlphaFoldDB" id="A0A1F7RMB7"/>
<reference evidence="4 5" key="1">
    <citation type="journal article" date="2016" name="Nat. Commun.">
        <title>Thousands of microbial genomes shed light on interconnected biogeochemical processes in an aquifer system.</title>
        <authorList>
            <person name="Anantharaman K."/>
            <person name="Brown C.T."/>
            <person name="Hug L.A."/>
            <person name="Sharon I."/>
            <person name="Castelle C.J."/>
            <person name="Probst A.J."/>
            <person name="Thomas B.C."/>
            <person name="Singh A."/>
            <person name="Wilkins M.J."/>
            <person name="Karaoz U."/>
            <person name="Brodie E.L."/>
            <person name="Williams K.H."/>
            <person name="Hubbard S.S."/>
            <person name="Banfield J.F."/>
        </authorList>
    </citation>
    <scope>NUCLEOTIDE SEQUENCE [LARGE SCALE GENOMIC DNA]</scope>
</reference>
<dbReference type="Pfam" id="PF00403">
    <property type="entry name" value="HMA"/>
    <property type="match status" value="1"/>
</dbReference>
<dbReference type="GO" id="GO:0046872">
    <property type="term" value="F:metal ion binding"/>
    <property type="evidence" value="ECO:0007669"/>
    <property type="project" value="UniProtKB-KW"/>
</dbReference>
<dbReference type="PRINTS" id="PR00946">
    <property type="entry name" value="HGSCAVENGER"/>
</dbReference>
<keyword evidence="2" id="KW-1133">Transmembrane helix</keyword>
<evidence type="ECO:0000313" key="5">
    <source>
        <dbReference type="Proteomes" id="UP000178526"/>
    </source>
</evidence>
<dbReference type="InterPro" id="IPR001802">
    <property type="entry name" value="MerP/CopZ"/>
</dbReference>
<feature type="domain" description="HMA" evidence="3">
    <location>
        <begin position="52"/>
        <end position="118"/>
    </location>
</feature>